<keyword evidence="2" id="KW-1185">Reference proteome</keyword>
<protein>
    <submittedName>
        <fullName evidence="1">XRE family transcriptional regulator</fullName>
    </submittedName>
</protein>
<gene>
    <name evidence="1" type="ORF">GPX89_09165</name>
</gene>
<dbReference type="RefSeq" id="WP_235946712.1">
    <property type="nucleotide sequence ID" value="NZ_WRPP01000001.1"/>
</dbReference>
<evidence type="ECO:0000313" key="2">
    <source>
        <dbReference type="Proteomes" id="UP000466794"/>
    </source>
</evidence>
<reference evidence="1 2" key="1">
    <citation type="submission" date="2019-12" db="EMBL/GenBank/DDBJ databases">
        <title>Nocardia sp. nov. ET3-3 isolated from soil.</title>
        <authorList>
            <person name="Kanchanasin P."/>
            <person name="Tanasupawat S."/>
            <person name="Yuki M."/>
            <person name="Kudo T."/>
        </authorList>
    </citation>
    <scope>NUCLEOTIDE SEQUENCE [LARGE SCALE GENOMIC DNA]</scope>
    <source>
        <strain evidence="1 2">ET3-3</strain>
    </source>
</reference>
<comment type="caution">
    <text evidence="1">The sequence shown here is derived from an EMBL/GenBank/DDBJ whole genome shotgun (WGS) entry which is preliminary data.</text>
</comment>
<evidence type="ECO:0000313" key="1">
    <source>
        <dbReference type="EMBL" id="MVU77416.1"/>
    </source>
</evidence>
<name>A0A7K1UST3_9NOCA</name>
<dbReference type="EMBL" id="WRPP01000001">
    <property type="protein sequence ID" value="MVU77416.1"/>
    <property type="molecule type" value="Genomic_DNA"/>
</dbReference>
<dbReference type="AlphaFoldDB" id="A0A7K1UST3"/>
<dbReference type="Proteomes" id="UP000466794">
    <property type="component" value="Unassembled WGS sequence"/>
</dbReference>
<accession>A0A7K1UST3</accession>
<proteinExistence type="predicted"/>
<organism evidence="1 2">
    <name type="scientific">Nocardia terrae</name>
    <dbReference type="NCBI Taxonomy" id="2675851"/>
    <lineage>
        <taxon>Bacteria</taxon>
        <taxon>Bacillati</taxon>
        <taxon>Actinomycetota</taxon>
        <taxon>Actinomycetes</taxon>
        <taxon>Mycobacteriales</taxon>
        <taxon>Nocardiaceae</taxon>
        <taxon>Nocardia</taxon>
    </lineage>
</organism>
<sequence>MSNDRLLESLLRNGFSPTSAAESLGVDAKTVERWISKGRTPYPKHRRALAALVHESENYLFPDAIDPERKTELAEAEVVKIFPHRSLIPAELWSRLLRDCTERIDILVLAGLFLAEEPTFAKTVKSKVKQGLSVRMLFGDPLADEAVKRSGEERLATGTVPARIKNALALVEPLTGVESVEMRFHGTTLYNSIFRFDDEMIVNMHVFGQPGAYAPAMHLRRLPTGDLFETYMSSFEHVWSISDAADFSRIRA</sequence>